<evidence type="ECO:0000256" key="6">
    <source>
        <dbReference type="ARBA" id="ARBA00023136"/>
    </source>
</evidence>
<reference evidence="13" key="1">
    <citation type="submission" date="2012-12" db="EMBL/GenBank/DDBJ databases">
        <authorList>
            <person name="Hellsten U."/>
            <person name="Grimwood J."/>
            <person name="Chapman J.A."/>
            <person name="Shapiro H."/>
            <person name="Aerts A."/>
            <person name="Otillar R.P."/>
            <person name="Terry A.Y."/>
            <person name="Boore J.L."/>
            <person name="Simakov O."/>
            <person name="Marletaz F."/>
            <person name="Cho S.-J."/>
            <person name="Edsinger-Gonzales E."/>
            <person name="Havlak P."/>
            <person name="Kuo D.-H."/>
            <person name="Larsson T."/>
            <person name="Lv J."/>
            <person name="Arendt D."/>
            <person name="Savage R."/>
            <person name="Osoegawa K."/>
            <person name="de Jong P."/>
            <person name="Lindberg D.R."/>
            <person name="Seaver E.C."/>
            <person name="Weisblat D.A."/>
            <person name="Putnam N.H."/>
            <person name="Grigoriev I.V."/>
            <person name="Rokhsar D.S."/>
        </authorList>
    </citation>
    <scope>NUCLEOTIDE SEQUENCE</scope>
    <source>
        <strain evidence="13">I ESC-2004</strain>
    </source>
</reference>
<evidence type="ECO:0000256" key="3">
    <source>
        <dbReference type="ARBA" id="ARBA00022692"/>
    </source>
</evidence>
<dbReference type="OrthoDB" id="10659305at2759"/>
<dbReference type="Proteomes" id="UP000014760">
    <property type="component" value="Unassembled WGS sequence"/>
</dbReference>
<evidence type="ECO:0000256" key="4">
    <source>
        <dbReference type="ARBA" id="ARBA00022989"/>
    </source>
</evidence>
<evidence type="ECO:0000313" key="11">
    <source>
        <dbReference type="EMBL" id="ELU05956.1"/>
    </source>
</evidence>
<dbReference type="PRINTS" id="PR00237">
    <property type="entry name" value="GPCRRHODOPSN"/>
</dbReference>
<feature type="transmembrane region" description="Helical" evidence="9">
    <location>
        <begin position="169"/>
        <end position="195"/>
    </location>
</feature>
<organism evidence="11">
    <name type="scientific">Capitella teleta</name>
    <name type="common">Polychaete worm</name>
    <dbReference type="NCBI Taxonomy" id="283909"/>
    <lineage>
        <taxon>Eukaryota</taxon>
        <taxon>Metazoa</taxon>
        <taxon>Spiralia</taxon>
        <taxon>Lophotrochozoa</taxon>
        <taxon>Annelida</taxon>
        <taxon>Polychaeta</taxon>
        <taxon>Sedentaria</taxon>
        <taxon>Scolecida</taxon>
        <taxon>Capitellidae</taxon>
        <taxon>Capitella</taxon>
    </lineage>
</organism>
<feature type="domain" description="G-protein coupled receptors family 1 profile" evidence="10">
    <location>
        <begin position="104"/>
        <end position="377"/>
    </location>
</feature>
<keyword evidence="13" id="KW-1185">Reference proteome</keyword>
<evidence type="ECO:0000256" key="8">
    <source>
        <dbReference type="ARBA" id="ARBA00023224"/>
    </source>
</evidence>
<gene>
    <name evidence="11" type="ORF">CAPTEDRAFT_202471</name>
</gene>
<keyword evidence="2" id="KW-1003">Cell membrane</keyword>
<dbReference type="SUPFAM" id="SSF81321">
    <property type="entry name" value="Family A G protein-coupled receptor-like"/>
    <property type="match status" value="1"/>
</dbReference>
<evidence type="ECO:0000259" key="10">
    <source>
        <dbReference type="PROSITE" id="PS50262"/>
    </source>
</evidence>
<evidence type="ECO:0000313" key="12">
    <source>
        <dbReference type="EnsemblMetazoa" id="CapteP202471"/>
    </source>
</evidence>
<dbReference type="EnsemblMetazoa" id="CapteT202471">
    <property type="protein sequence ID" value="CapteP202471"/>
    <property type="gene ID" value="CapteG202471"/>
</dbReference>
<sequence>MAVRVGCLNDPDWENEVLDNIIVTEPATKRFKVSTTYSPSTSAPAKQRKVFRSSNKKSSTKFFAPIHGHHWLFENGVESSPVVDASHSAEGTFLWAAGLLGTAANVAVVLTTALSRNFRRPLHVLVGALSMTDLCVTMLYIPSYTYFLMERGQEDLGGEELDARWQLCVAFNLIFAEIASVTLGIKVLIAAYLYVITRFSKEIVNKIFRAAYTVCFIIFVWLANFIILFLPGFVGWGAQQHFYPNGFVCYKSPQHRDPSSPLAVGILNANSSYLIVMLSTHILQLAIIGFCFVAVHRAILRGRLLSQQHKLEGSQSRLSYDRASKTTVLIFVSLFICWLPIYLVNAIDLHRSRLPGALHRISMDLLLAKSAINPFIYIYGLKSLRHQAKLFCLCRCRSNEQRLKIRVARTSSYCSEESKSTASAVEM</sequence>
<dbReference type="CDD" id="cd00637">
    <property type="entry name" value="7tm_classA_rhodopsin-like"/>
    <property type="match status" value="1"/>
</dbReference>
<dbReference type="PANTHER" id="PTHR24228:SF75">
    <property type="entry name" value="G-PROTEIN COUPLED RECEPTORS FAMILY 1 PROFILE DOMAIN-CONTAINING PROTEIN"/>
    <property type="match status" value="1"/>
</dbReference>
<dbReference type="AlphaFoldDB" id="R7URB4"/>
<keyword evidence="5" id="KW-0297">G-protein coupled receptor</keyword>
<protein>
    <recommendedName>
        <fullName evidence="10">G-protein coupled receptors family 1 profile domain-containing protein</fullName>
    </recommendedName>
</protein>
<evidence type="ECO:0000256" key="9">
    <source>
        <dbReference type="SAM" id="Phobius"/>
    </source>
</evidence>
<keyword evidence="8" id="KW-0807">Transducer</keyword>
<evidence type="ECO:0000256" key="1">
    <source>
        <dbReference type="ARBA" id="ARBA00004651"/>
    </source>
</evidence>
<feature type="transmembrane region" description="Helical" evidence="9">
    <location>
        <begin position="273"/>
        <end position="295"/>
    </location>
</feature>
<dbReference type="STRING" id="283909.R7URB4"/>
<dbReference type="InterPro" id="IPR017452">
    <property type="entry name" value="GPCR_Rhodpsn_7TM"/>
</dbReference>
<dbReference type="EMBL" id="AMQN01007637">
    <property type="status" value="NOT_ANNOTATED_CDS"/>
    <property type="molecule type" value="Genomic_DNA"/>
</dbReference>
<feature type="transmembrane region" description="Helical" evidence="9">
    <location>
        <begin position="326"/>
        <end position="345"/>
    </location>
</feature>
<keyword evidence="7" id="KW-0675">Receptor</keyword>
<proteinExistence type="predicted"/>
<dbReference type="Pfam" id="PF00001">
    <property type="entry name" value="7tm_1"/>
    <property type="match status" value="1"/>
</dbReference>
<reference evidence="11 13" key="2">
    <citation type="journal article" date="2013" name="Nature">
        <title>Insights into bilaterian evolution from three spiralian genomes.</title>
        <authorList>
            <person name="Simakov O."/>
            <person name="Marletaz F."/>
            <person name="Cho S.J."/>
            <person name="Edsinger-Gonzales E."/>
            <person name="Havlak P."/>
            <person name="Hellsten U."/>
            <person name="Kuo D.H."/>
            <person name="Larsson T."/>
            <person name="Lv J."/>
            <person name="Arendt D."/>
            <person name="Savage R."/>
            <person name="Osoegawa K."/>
            <person name="de Jong P."/>
            <person name="Grimwood J."/>
            <person name="Chapman J.A."/>
            <person name="Shapiro H."/>
            <person name="Aerts A."/>
            <person name="Otillar R.P."/>
            <person name="Terry A.Y."/>
            <person name="Boore J.L."/>
            <person name="Grigoriev I.V."/>
            <person name="Lindberg D.R."/>
            <person name="Seaver E.C."/>
            <person name="Weisblat D.A."/>
            <person name="Putnam N.H."/>
            <person name="Rokhsar D.S."/>
        </authorList>
    </citation>
    <scope>NUCLEOTIDE SEQUENCE</scope>
    <source>
        <strain evidence="11 13">I ESC-2004</strain>
    </source>
</reference>
<dbReference type="GO" id="GO:0005886">
    <property type="term" value="C:plasma membrane"/>
    <property type="evidence" value="ECO:0007669"/>
    <property type="project" value="UniProtKB-SubCell"/>
</dbReference>
<evidence type="ECO:0000256" key="5">
    <source>
        <dbReference type="ARBA" id="ARBA00023040"/>
    </source>
</evidence>
<comment type="subcellular location">
    <subcellularLocation>
        <location evidence="1">Cell membrane</location>
        <topology evidence="1">Multi-pass membrane protein</topology>
    </subcellularLocation>
</comment>
<feature type="transmembrane region" description="Helical" evidence="9">
    <location>
        <begin position="126"/>
        <end position="149"/>
    </location>
</feature>
<feature type="transmembrane region" description="Helical" evidence="9">
    <location>
        <begin position="93"/>
        <end position="114"/>
    </location>
</feature>
<dbReference type="PANTHER" id="PTHR24228">
    <property type="entry name" value="B2 BRADYKININ RECEPTOR/ANGIOTENSIN II RECEPTOR"/>
    <property type="match status" value="1"/>
</dbReference>
<accession>R7URB4</accession>
<evidence type="ECO:0000256" key="2">
    <source>
        <dbReference type="ARBA" id="ARBA00022475"/>
    </source>
</evidence>
<feature type="transmembrane region" description="Helical" evidence="9">
    <location>
        <begin position="207"/>
        <end position="230"/>
    </location>
</feature>
<keyword evidence="6 9" id="KW-0472">Membrane</keyword>
<feature type="transmembrane region" description="Helical" evidence="9">
    <location>
        <begin position="357"/>
        <end position="379"/>
    </location>
</feature>
<dbReference type="GO" id="GO:0004930">
    <property type="term" value="F:G protein-coupled receptor activity"/>
    <property type="evidence" value="ECO:0007669"/>
    <property type="project" value="UniProtKB-KW"/>
</dbReference>
<dbReference type="InterPro" id="IPR000276">
    <property type="entry name" value="GPCR_Rhodpsn"/>
</dbReference>
<keyword evidence="3 9" id="KW-0812">Transmembrane</keyword>
<evidence type="ECO:0000313" key="13">
    <source>
        <dbReference type="Proteomes" id="UP000014760"/>
    </source>
</evidence>
<dbReference type="EMBL" id="KB301066">
    <property type="protein sequence ID" value="ELU05956.1"/>
    <property type="molecule type" value="Genomic_DNA"/>
</dbReference>
<name>R7URB4_CAPTE</name>
<keyword evidence="4 9" id="KW-1133">Transmembrane helix</keyword>
<dbReference type="HOGENOM" id="CLU_642895_0_0_1"/>
<dbReference type="PROSITE" id="PS50262">
    <property type="entry name" value="G_PROTEIN_RECEP_F1_2"/>
    <property type="match status" value="1"/>
</dbReference>
<dbReference type="Gene3D" id="1.20.1070.10">
    <property type="entry name" value="Rhodopsin 7-helix transmembrane proteins"/>
    <property type="match status" value="1"/>
</dbReference>
<reference evidence="12" key="3">
    <citation type="submission" date="2015-06" db="UniProtKB">
        <authorList>
            <consortium name="EnsemblMetazoa"/>
        </authorList>
    </citation>
    <scope>IDENTIFICATION</scope>
</reference>
<evidence type="ECO:0000256" key="7">
    <source>
        <dbReference type="ARBA" id="ARBA00023170"/>
    </source>
</evidence>